<dbReference type="EMBL" id="WTPW01001017">
    <property type="protein sequence ID" value="KAF0462065.1"/>
    <property type="molecule type" value="Genomic_DNA"/>
</dbReference>
<protein>
    <submittedName>
        <fullName evidence="1">Uncharacterized protein</fullName>
    </submittedName>
</protein>
<name>A0A8H3XJA1_GIGMA</name>
<sequence length="70" mass="7942">MLFFSKLNSDSCQEFVNKKNPEGAGVEIVPNTKKYCEQFITVDEEKPNLIEDDSNMDAELGMDIEGMHQV</sequence>
<evidence type="ECO:0000313" key="2">
    <source>
        <dbReference type="Proteomes" id="UP000439903"/>
    </source>
</evidence>
<accession>A0A8H3XJA1</accession>
<comment type="caution">
    <text evidence="1">The sequence shown here is derived from an EMBL/GenBank/DDBJ whole genome shotgun (WGS) entry which is preliminary data.</text>
</comment>
<organism evidence="1 2">
    <name type="scientific">Gigaspora margarita</name>
    <dbReference type="NCBI Taxonomy" id="4874"/>
    <lineage>
        <taxon>Eukaryota</taxon>
        <taxon>Fungi</taxon>
        <taxon>Fungi incertae sedis</taxon>
        <taxon>Mucoromycota</taxon>
        <taxon>Glomeromycotina</taxon>
        <taxon>Glomeromycetes</taxon>
        <taxon>Diversisporales</taxon>
        <taxon>Gigasporaceae</taxon>
        <taxon>Gigaspora</taxon>
    </lineage>
</organism>
<proteinExistence type="predicted"/>
<evidence type="ECO:0000313" key="1">
    <source>
        <dbReference type="EMBL" id="KAF0462065.1"/>
    </source>
</evidence>
<dbReference type="Proteomes" id="UP000439903">
    <property type="component" value="Unassembled WGS sequence"/>
</dbReference>
<reference evidence="1 2" key="1">
    <citation type="journal article" date="2019" name="Environ. Microbiol.">
        <title>At the nexus of three kingdoms: the genome of the mycorrhizal fungus Gigaspora margarita provides insights into plant, endobacterial and fungal interactions.</title>
        <authorList>
            <person name="Venice F."/>
            <person name="Ghignone S."/>
            <person name="Salvioli di Fossalunga A."/>
            <person name="Amselem J."/>
            <person name="Novero M."/>
            <person name="Xianan X."/>
            <person name="Sedzielewska Toro K."/>
            <person name="Morin E."/>
            <person name="Lipzen A."/>
            <person name="Grigoriev I.V."/>
            <person name="Henrissat B."/>
            <person name="Martin F.M."/>
            <person name="Bonfante P."/>
        </authorList>
    </citation>
    <scope>NUCLEOTIDE SEQUENCE [LARGE SCALE GENOMIC DNA]</scope>
    <source>
        <strain evidence="1 2">BEG34</strain>
    </source>
</reference>
<gene>
    <name evidence="1" type="ORF">F8M41_000329</name>
</gene>
<dbReference type="AlphaFoldDB" id="A0A8H3XJA1"/>
<keyword evidence="2" id="KW-1185">Reference proteome</keyword>